<organism evidence="1 2">
    <name type="scientific">Pontibacillus halophilus JSM 076056 = DSM 19796</name>
    <dbReference type="NCBI Taxonomy" id="1385510"/>
    <lineage>
        <taxon>Bacteria</taxon>
        <taxon>Bacillati</taxon>
        <taxon>Bacillota</taxon>
        <taxon>Bacilli</taxon>
        <taxon>Bacillales</taxon>
        <taxon>Bacillaceae</taxon>
        <taxon>Pontibacillus</taxon>
    </lineage>
</organism>
<keyword evidence="2" id="KW-1185">Reference proteome</keyword>
<dbReference type="eggNOG" id="ENOG5032S6I">
    <property type="taxonomic scope" value="Bacteria"/>
</dbReference>
<protein>
    <submittedName>
        <fullName evidence="1">Uncharacterized protein</fullName>
    </submittedName>
</protein>
<dbReference type="EMBL" id="AVPE01000005">
    <property type="protein sequence ID" value="KGX92792.1"/>
    <property type="molecule type" value="Genomic_DNA"/>
</dbReference>
<sequence length="106" mass="12240">MIFGKQKKNTGYQHMYSLLQQHMNQYVLVETIDGQRIDGVVTGLDQYYAYLAVPLSEDSASLQGYGFQPYMQDSFQSDRQTSVPKRFTRYIIPLSALVNSEALPWY</sequence>
<comment type="caution">
    <text evidence="1">The sequence shown here is derived from an EMBL/GenBank/DDBJ whole genome shotgun (WGS) entry which is preliminary data.</text>
</comment>
<dbReference type="RefSeq" id="WP_026800210.1">
    <property type="nucleotide sequence ID" value="NZ_AULI01000007.1"/>
</dbReference>
<evidence type="ECO:0000313" key="1">
    <source>
        <dbReference type="EMBL" id="KGX92792.1"/>
    </source>
</evidence>
<gene>
    <name evidence="1" type="ORF">N781_15280</name>
</gene>
<accession>A0A0A5IAD0</accession>
<dbReference type="Proteomes" id="UP000030528">
    <property type="component" value="Unassembled WGS sequence"/>
</dbReference>
<reference evidence="1 2" key="1">
    <citation type="submission" date="2013-08" db="EMBL/GenBank/DDBJ databases">
        <authorList>
            <person name="Huang J."/>
            <person name="Wang G."/>
        </authorList>
    </citation>
    <scope>NUCLEOTIDE SEQUENCE [LARGE SCALE GENOMIC DNA]</scope>
    <source>
        <strain evidence="1 2">JSM 076056</strain>
    </source>
</reference>
<dbReference type="SUPFAM" id="SSF50182">
    <property type="entry name" value="Sm-like ribonucleoproteins"/>
    <property type="match status" value="1"/>
</dbReference>
<dbReference type="AlphaFoldDB" id="A0A0A5IAD0"/>
<dbReference type="InterPro" id="IPR010920">
    <property type="entry name" value="LSM_dom_sf"/>
</dbReference>
<name>A0A0A5IAD0_9BACI</name>
<dbReference type="OrthoDB" id="2943863at2"/>
<proteinExistence type="predicted"/>
<evidence type="ECO:0000313" key="2">
    <source>
        <dbReference type="Proteomes" id="UP000030528"/>
    </source>
</evidence>
<dbReference type="STRING" id="1385510.GCA_000425205_01801"/>